<dbReference type="Pfam" id="PF01891">
    <property type="entry name" value="CbiM"/>
    <property type="match status" value="1"/>
</dbReference>
<evidence type="ECO:0000256" key="5">
    <source>
        <dbReference type="ARBA" id="ARBA00022989"/>
    </source>
</evidence>
<feature type="compositionally biased region" description="Pro residues" evidence="7">
    <location>
        <begin position="257"/>
        <end position="266"/>
    </location>
</feature>
<reference evidence="9" key="1">
    <citation type="submission" date="2020-05" db="EMBL/GenBank/DDBJ databases">
        <authorList>
            <person name="Chiriac C."/>
            <person name="Salcher M."/>
            <person name="Ghai R."/>
            <person name="Kavagutti S V."/>
        </authorList>
    </citation>
    <scope>NUCLEOTIDE SEQUENCE</scope>
</reference>
<organism evidence="9">
    <name type="scientific">freshwater metagenome</name>
    <dbReference type="NCBI Taxonomy" id="449393"/>
    <lineage>
        <taxon>unclassified sequences</taxon>
        <taxon>metagenomes</taxon>
        <taxon>ecological metagenomes</taxon>
    </lineage>
</organism>
<keyword evidence="2" id="KW-0813">Transport</keyword>
<accession>A0A6J7KPB3</accession>
<protein>
    <submittedName>
        <fullName evidence="9">Unannotated protein</fullName>
    </submittedName>
</protein>
<proteinExistence type="predicted"/>
<dbReference type="GO" id="GO:0000041">
    <property type="term" value="P:transition metal ion transport"/>
    <property type="evidence" value="ECO:0007669"/>
    <property type="project" value="InterPro"/>
</dbReference>
<dbReference type="Gene3D" id="1.10.1760.20">
    <property type="match status" value="1"/>
</dbReference>
<feature type="transmembrane region" description="Helical" evidence="8">
    <location>
        <begin position="103"/>
        <end position="122"/>
    </location>
</feature>
<name>A0A6J7KPB3_9ZZZZ</name>
<evidence type="ECO:0000256" key="3">
    <source>
        <dbReference type="ARBA" id="ARBA00022475"/>
    </source>
</evidence>
<feature type="transmembrane region" description="Helical" evidence="8">
    <location>
        <begin position="74"/>
        <end position="97"/>
    </location>
</feature>
<evidence type="ECO:0000256" key="7">
    <source>
        <dbReference type="SAM" id="MobiDB-lite"/>
    </source>
</evidence>
<dbReference type="PANTHER" id="PTHR34229:SF1">
    <property type="entry name" value="METAL TRANSPORT PROTEIN HI_1621-RELATED"/>
    <property type="match status" value="1"/>
</dbReference>
<evidence type="ECO:0000256" key="8">
    <source>
        <dbReference type="SAM" id="Phobius"/>
    </source>
</evidence>
<feature type="compositionally biased region" description="Pro residues" evidence="7">
    <location>
        <begin position="235"/>
        <end position="246"/>
    </location>
</feature>
<dbReference type="AlphaFoldDB" id="A0A6J7KPB3"/>
<feature type="region of interest" description="Disordered" evidence="7">
    <location>
        <begin position="226"/>
        <end position="334"/>
    </location>
</feature>
<feature type="transmembrane region" description="Helical" evidence="8">
    <location>
        <begin position="7"/>
        <end position="28"/>
    </location>
</feature>
<evidence type="ECO:0000256" key="6">
    <source>
        <dbReference type="ARBA" id="ARBA00023136"/>
    </source>
</evidence>
<dbReference type="PANTHER" id="PTHR34229">
    <property type="entry name" value="METAL TRANSPORT PROTEIN HI_1621-RELATED"/>
    <property type="match status" value="1"/>
</dbReference>
<feature type="transmembrane region" description="Helical" evidence="8">
    <location>
        <begin position="143"/>
        <end position="165"/>
    </location>
</feature>
<sequence>MHIPEGFLTGPATAVGAVVAGAGLAVAIRKADMHADNGKLPLAGLAGAFFLVGDTPFIPIGIGTQGHLMGGTLAIALLGPWLGMITIAVVTVVQALVQGDGGITVLGLNIVNAALVPAFIGWPVLRGVQAVIRRWQGRSTAGGLALACAFAAYVNVLLAAVLFVVEFHLGHKGSVRIEPVIGGTVGTYALIGIIEALVTAGIVKALLARRPDLVLIAPPELRRSLRRPARRRPAPAGPYVPPPPGTEPQRGRSAAPPDGPVPPPGTEPSGPRADAVPPPPGTEPSGPRADAVPPPPRTEPQRGRAAGPGPVAPTSDDGPAPDPSVPRTTEEEPA</sequence>
<comment type="subcellular location">
    <subcellularLocation>
        <location evidence="1">Cell membrane</location>
        <topology evidence="1">Multi-pass membrane protein</topology>
    </subcellularLocation>
</comment>
<keyword evidence="6 8" id="KW-0472">Membrane</keyword>
<evidence type="ECO:0000256" key="1">
    <source>
        <dbReference type="ARBA" id="ARBA00004651"/>
    </source>
</evidence>
<dbReference type="EMBL" id="CAFBMK010000430">
    <property type="protein sequence ID" value="CAB4957756.1"/>
    <property type="molecule type" value="Genomic_DNA"/>
</dbReference>
<feature type="transmembrane region" description="Helical" evidence="8">
    <location>
        <begin position="40"/>
        <end position="62"/>
    </location>
</feature>
<feature type="transmembrane region" description="Helical" evidence="8">
    <location>
        <begin position="185"/>
        <end position="207"/>
    </location>
</feature>
<dbReference type="InterPro" id="IPR002751">
    <property type="entry name" value="CbiM/NikMN"/>
</dbReference>
<keyword evidence="3" id="KW-1003">Cell membrane</keyword>
<dbReference type="GO" id="GO:0005886">
    <property type="term" value="C:plasma membrane"/>
    <property type="evidence" value="ECO:0007669"/>
    <property type="project" value="UniProtKB-SubCell"/>
</dbReference>
<keyword evidence="4 8" id="KW-0812">Transmembrane</keyword>
<keyword evidence="5 8" id="KW-1133">Transmembrane helix</keyword>
<evidence type="ECO:0000256" key="4">
    <source>
        <dbReference type="ARBA" id="ARBA00022692"/>
    </source>
</evidence>
<gene>
    <name evidence="9" type="ORF">UFOPK3564_03867</name>
</gene>
<evidence type="ECO:0000256" key="2">
    <source>
        <dbReference type="ARBA" id="ARBA00022448"/>
    </source>
</evidence>
<evidence type="ECO:0000313" key="9">
    <source>
        <dbReference type="EMBL" id="CAB4957756.1"/>
    </source>
</evidence>